<dbReference type="SUPFAM" id="SSF54160">
    <property type="entry name" value="Chromo domain-like"/>
    <property type="match status" value="1"/>
</dbReference>
<sequence>MEEFEGRVMRELEVLKSVNAQLEGLATISARLDALDSKFGEQVERIDSVQAKVHLTMTSLGEVRQEQVEAARASKQPHASAEGDGDGIIHPKPPPPFSSTLTPPFASPRYTSDQTQQQFDPGKRTDEGSNRKHWMPKMDFPKFDGTDARIWVDGCESYFSLYDIPANFKVVSATLHMVGDAAHWFHAYKLAHEWPNWGKFREAVLAEFDRNVYRDRMKELMVLKQRGTVEEYRREFNQLVYQLRLYEPAVSETMLVTRFVMGLKEELKPAVEIQLPNTVSEAAAYAKAKVKHYADKNRSARSFEVGDTVFLKLQPYAQTSVVNRPFFHVSQLKELVPDYTPVFSTLPATVDLSQADMIPQKILDRRLVKQGNQSHVQVLVQWSSQPVSAATWEDHDVLKMQFPDAPAWGHAGSQGGGNVSTVMPGTDGDHGVKTVVAIGGSG</sequence>
<feature type="compositionally biased region" description="Basic and acidic residues" evidence="1">
    <location>
        <begin position="121"/>
        <end position="130"/>
    </location>
</feature>
<feature type="compositionally biased region" description="Low complexity" evidence="1">
    <location>
        <begin position="98"/>
        <end position="108"/>
    </location>
</feature>
<comment type="caution">
    <text evidence="4">The sequence shown here is derived from an EMBL/GenBank/DDBJ whole genome shotgun (WGS) entry which is preliminary data.</text>
</comment>
<feature type="domain" description="Retrotransposon gag" evidence="3">
    <location>
        <begin position="173"/>
        <end position="265"/>
    </location>
</feature>
<feature type="compositionally biased region" description="Polar residues" evidence="1">
    <location>
        <begin position="109"/>
        <end position="119"/>
    </location>
</feature>
<evidence type="ECO:0000256" key="1">
    <source>
        <dbReference type="SAM" id="MobiDB-lite"/>
    </source>
</evidence>
<keyword evidence="5" id="KW-1185">Reference proteome</keyword>
<evidence type="ECO:0000259" key="2">
    <source>
        <dbReference type="Pfam" id="PF00385"/>
    </source>
</evidence>
<dbReference type="Pfam" id="PF00385">
    <property type="entry name" value="Chromo"/>
    <property type="match status" value="1"/>
</dbReference>
<dbReference type="InterPro" id="IPR023780">
    <property type="entry name" value="Chromo_domain"/>
</dbReference>
<accession>A0AAD8SFZ5</accession>
<feature type="region of interest" description="Disordered" evidence="1">
    <location>
        <begin position="66"/>
        <end position="133"/>
    </location>
</feature>
<dbReference type="InterPro" id="IPR005162">
    <property type="entry name" value="Retrotrans_gag_dom"/>
</dbReference>
<dbReference type="AlphaFoldDB" id="A0AAD8SFZ5"/>
<dbReference type="Pfam" id="PF03732">
    <property type="entry name" value="Retrotrans_gag"/>
    <property type="match status" value="1"/>
</dbReference>
<dbReference type="EMBL" id="JAUUTY010000004">
    <property type="protein sequence ID" value="KAK1650458.1"/>
    <property type="molecule type" value="Genomic_DNA"/>
</dbReference>
<evidence type="ECO:0000259" key="3">
    <source>
        <dbReference type="Pfam" id="PF03732"/>
    </source>
</evidence>
<dbReference type="Proteomes" id="UP001231189">
    <property type="component" value="Unassembled WGS sequence"/>
</dbReference>
<proteinExistence type="predicted"/>
<evidence type="ECO:0000313" key="5">
    <source>
        <dbReference type="Proteomes" id="UP001231189"/>
    </source>
</evidence>
<dbReference type="Gene3D" id="2.40.50.40">
    <property type="match status" value="1"/>
</dbReference>
<feature type="domain" description="Chromo" evidence="2">
    <location>
        <begin position="358"/>
        <end position="403"/>
    </location>
</feature>
<evidence type="ECO:0000313" key="4">
    <source>
        <dbReference type="EMBL" id="KAK1650458.1"/>
    </source>
</evidence>
<dbReference type="InterPro" id="IPR016197">
    <property type="entry name" value="Chromo-like_dom_sf"/>
</dbReference>
<protein>
    <recommendedName>
        <fullName evidence="6">Retrotransposon gag domain-containing protein</fullName>
    </recommendedName>
</protein>
<name>A0AAD8SFZ5_LOLMU</name>
<evidence type="ECO:0008006" key="6">
    <source>
        <dbReference type="Google" id="ProtNLM"/>
    </source>
</evidence>
<organism evidence="4 5">
    <name type="scientific">Lolium multiflorum</name>
    <name type="common">Italian ryegrass</name>
    <name type="synonym">Lolium perenne subsp. multiflorum</name>
    <dbReference type="NCBI Taxonomy" id="4521"/>
    <lineage>
        <taxon>Eukaryota</taxon>
        <taxon>Viridiplantae</taxon>
        <taxon>Streptophyta</taxon>
        <taxon>Embryophyta</taxon>
        <taxon>Tracheophyta</taxon>
        <taxon>Spermatophyta</taxon>
        <taxon>Magnoliopsida</taxon>
        <taxon>Liliopsida</taxon>
        <taxon>Poales</taxon>
        <taxon>Poaceae</taxon>
        <taxon>BOP clade</taxon>
        <taxon>Pooideae</taxon>
        <taxon>Poodae</taxon>
        <taxon>Poeae</taxon>
        <taxon>Poeae Chloroplast Group 2 (Poeae type)</taxon>
        <taxon>Loliodinae</taxon>
        <taxon>Loliinae</taxon>
        <taxon>Lolium</taxon>
    </lineage>
</organism>
<reference evidence="4" key="1">
    <citation type="submission" date="2023-07" db="EMBL/GenBank/DDBJ databases">
        <title>A chromosome-level genome assembly of Lolium multiflorum.</title>
        <authorList>
            <person name="Chen Y."/>
            <person name="Copetti D."/>
            <person name="Kolliker R."/>
            <person name="Studer B."/>
        </authorList>
    </citation>
    <scope>NUCLEOTIDE SEQUENCE</scope>
    <source>
        <strain evidence="4">02402/16</strain>
        <tissue evidence="4">Leaf</tissue>
    </source>
</reference>
<gene>
    <name evidence="4" type="ORF">QYE76_068263</name>
</gene>